<keyword evidence="1" id="KW-0732">Signal</keyword>
<dbReference type="AlphaFoldDB" id="A0A9D4CJZ2"/>
<dbReference type="EMBL" id="JAIWYP010000012">
    <property type="protein sequence ID" value="KAH3726044.1"/>
    <property type="molecule type" value="Genomic_DNA"/>
</dbReference>
<keyword evidence="3" id="KW-1185">Reference proteome</keyword>
<feature type="signal peptide" evidence="1">
    <location>
        <begin position="1"/>
        <end position="21"/>
    </location>
</feature>
<dbReference type="OrthoDB" id="6050539at2759"/>
<evidence type="ECO:0000313" key="3">
    <source>
        <dbReference type="Proteomes" id="UP000828390"/>
    </source>
</evidence>
<gene>
    <name evidence="2" type="ORF">DPMN_051899</name>
</gene>
<name>A0A9D4CJZ2_DREPO</name>
<reference evidence="2" key="1">
    <citation type="journal article" date="2019" name="bioRxiv">
        <title>The Genome of the Zebra Mussel, Dreissena polymorpha: A Resource for Invasive Species Research.</title>
        <authorList>
            <person name="McCartney M.A."/>
            <person name="Auch B."/>
            <person name="Kono T."/>
            <person name="Mallez S."/>
            <person name="Zhang Y."/>
            <person name="Obille A."/>
            <person name="Becker A."/>
            <person name="Abrahante J.E."/>
            <person name="Garbe J."/>
            <person name="Badalamenti J.P."/>
            <person name="Herman A."/>
            <person name="Mangelson H."/>
            <person name="Liachko I."/>
            <person name="Sullivan S."/>
            <person name="Sone E.D."/>
            <person name="Koren S."/>
            <person name="Silverstein K.A.T."/>
            <person name="Beckman K.B."/>
            <person name="Gohl D.M."/>
        </authorList>
    </citation>
    <scope>NUCLEOTIDE SEQUENCE</scope>
    <source>
        <strain evidence="2">Duluth1</strain>
        <tissue evidence="2">Whole animal</tissue>
    </source>
</reference>
<feature type="chain" id="PRO_5038439931" description="UPAR/Ly6 domain-containing protein" evidence="1">
    <location>
        <begin position="22"/>
        <end position="117"/>
    </location>
</feature>
<sequence length="117" mass="12222">MSMTFFTLAFGVLAIASGTFALTCYYCVLGNAVCGEPFDAFAKGVYIISNCTSCSKITIGSIVSRGCGTAFNGCKDDVSGQSTCNCFTNLCNGSSHITVTIGTVLLGHVIMILKNLF</sequence>
<evidence type="ECO:0000313" key="2">
    <source>
        <dbReference type="EMBL" id="KAH3726044.1"/>
    </source>
</evidence>
<organism evidence="2 3">
    <name type="scientific">Dreissena polymorpha</name>
    <name type="common">Zebra mussel</name>
    <name type="synonym">Mytilus polymorpha</name>
    <dbReference type="NCBI Taxonomy" id="45954"/>
    <lineage>
        <taxon>Eukaryota</taxon>
        <taxon>Metazoa</taxon>
        <taxon>Spiralia</taxon>
        <taxon>Lophotrochozoa</taxon>
        <taxon>Mollusca</taxon>
        <taxon>Bivalvia</taxon>
        <taxon>Autobranchia</taxon>
        <taxon>Heteroconchia</taxon>
        <taxon>Euheterodonta</taxon>
        <taxon>Imparidentia</taxon>
        <taxon>Neoheterodontei</taxon>
        <taxon>Myida</taxon>
        <taxon>Dreissenoidea</taxon>
        <taxon>Dreissenidae</taxon>
        <taxon>Dreissena</taxon>
    </lineage>
</organism>
<evidence type="ECO:0008006" key="4">
    <source>
        <dbReference type="Google" id="ProtNLM"/>
    </source>
</evidence>
<accession>A0A9D4CJZ2</accession>
<dbReference type="Proteomes" id="UP000828390">
    <property type="component" value="Unassembled WGS sequence"/>
</dbReference>
<proteinExistence type="predicted"/>
<protein>
    <recommendedName>
        <fullName evidence="4">UPAR/Ly6 domain-containing protein</fullName>
    </recommendedName>
</protein>
<evidence type="ECO:0000256" key="1">
    <source>
        <dbReference type="SAM" id="SignalP"/>
    </source>
</evidence>
<reference evidence="2" key="2">
    <citation type="submission" date="2020-11" db="EMBL/GenBank/DDBJ databases">
        <authorList>
            <person name="McCartney M.A."/>
            <person name="Auch B."/>
            <person name="Kono T."/>
            <person name="Mallez S."/>
            <person name="Becker A."/>
            <person name="Gohl D.M."/>
            <person name="Silverstein K.A.T."/>
            <person name="Koren S."/>
            <person name="Bechman K.B."/>
            <person name="Herman A."/>
            <person name="Abrahante J.E."/>
            <person name="Garbe J."/>
        </authorList>
    </citation>
    <scope>NUCLEOTIDE SEQUENCE</scope>
    <source>
        <strain evidence="2">Duluth1</strain>
        <tissue evidence="2">Whole animal</tissue>
    </source>
</reference>
<comment type="caution">
    <text evidence="2">The sequence shown here is derived from an EMBL/GenBank/DDBJ whole genome shotgun (WGS) entry which is preliminary data.</text>
</comment>